<dbReference type="InterPro" id="IPR015943">
    <property type="entry name" value="WD40/YVTN_repeat-like_dom_sf"/>
</dbReference>
<gene>
    <name evidence="6" type="ORF">E6O75_ATG02746</name>
</gene>
<dbReference type="EMBL" id="SNSC02000005">
    <property type="protein sequence ID" value="TID24381.1"/>
    <property type="molecule type" value="Genomic_DNA"/>
</dbReference>
<proteinExistence type="inferred from homology"/>
<evidence type="ECO:0000259" key="5">
    <source>
        <dbReference type="Pfam" id="PF21719"/>
    </source>
</evidence>
<feature type="domain" description="GATOR2 complex protein MIO zinc-ribbon like" evidence="4">
    <location>
        <begin position="885"/>
        <end position="969"/>
    </location>
</feature>
<keyword evidence="7" id="KW-1185">Reference proteome</keyword>
<dbReference type="InterPro" id="IPR049092">
    <property type="entry name" value="MIOS_a-sol"/>
</dbReference>
<dbReference type="PANTHER" id="PTHR16453:SF9">
    <property type="entry name" value="GATOR COMPLEX PROTEIN MIOS"/>
    <property type="match status" value="1"/>
</dbReference>
<dbReference type="InterPro" id="IPR031488">
    <property type="entry name" value="Zn_ribbon_mio"/>
</dbReference>
<name>A0A4Z1PGF4_9PEZI</name>
<evidence type="ECO:0000313" key="6">
    <source>
        <dbReference type="EMBL" id="TID24381.1"/>
    </source>
</evidence>
<dbReference type="Pfam" id="PF17034">
    <property type="entry name" value="zinc_ribbon_16"/>
    <property type="match status" value="1"/>
</dbReference>
<dbReference type="STRING" id="86259.A0A4Z1PGF4"/>
<comment type="caution">
    <text evidence="6">The sequence shown here is derived from an EMBL/GenBank/DDBJ whole genome shotgun (WGS) entry which is preliminary data.</text>
</comment>
<comment type="similarity">
    <text evidence="1">Belongs to the WD repeat mio family.</text>
</comment>
<evidence type="ECO:0000256" key="1">
    <source>
        <dbReference type="ARBA" id="ARBA00009713"/>
    </source>
</evidence>
<evidence type="ECO:0000313" key="7">
    <source>
        <dbReference type="Proteomes" id="UP000298493"/>
    </source>
</evidence>
<dbReference type="GO" id="GO:0005737">
    <property type="term" value="C:cytoplasm"/>
    <property type="evidence" value="ECO:0007669"/>
    <property type="project" value="TreeGrafter"/>
</dbReference>
<dbReference type="PANTHER" id="PTHR16453">
    <property type="entry name" value="WD40 DOMAIN-CONTAINING PROTEIN MIO FAMILY MEMBER"/>
    <property type="match status" value="1"/>
</dbReference>
<reference evidence="6 7" key="1">
    <citation type="submission" date="2019-04" db="EMBL/GenBank/DDBJ databases">
        <title>High contiguity whole genome sequence and gene annotation resource for two Venturia nashicola isolates.</title>
        <authorList>
            <person name="Prokchorchik M."/>
            <person name="Won K."/>
            <person name="Lee Y."/>
            <person name="Choi E.D."/>
            <person name="Segonzac C."/>
            <person name="Sohn K.H."/>
        </authorList>
    </citation>
    <scope>NUCLEOTIDE SEQUENCE [LARGE SCALE GENOMIC DNA]</scope>
    <source>
        <strain evidence="6 7">PRI2</strain>
    </source>
</reference>
<evidence type="ECO:0000256" key="2">
    <source>
        <dbReference type="ARBA" id="ARBA00022574"/>
    </source>
</evidence>
<dbReference type="Gene3D" id="2.130.10.10">
    <property type="entry name" value="YVTN repeat-like/Quinoprotein amine dehydrogenase"/>
    <property type="match status" value="1"/>
</dbReference>
<organism evidence="6 7">
    <name type="scientific">Venturia nashicola</name>
    <dbReference type="NCBI Taxonomy" id="86259"/>
    <lineage>
        <taxon>Eukaryota</taxon>
        <taxon>Fungi</taxon>
        <taxon>Dikarya</taxon>
        <taxon>Ascomycota</taxon>
        <taxon>Pezizomycotina</taxon>
        <taxon>Dothideomycetes</taxon>
        <taxon>Pleosporomycetidae</taxon>
        <taxon>Venturiales</taxon>
        <taxon>Venturiaceae</taxon>
        <taxon>Venturia</taxon>
    </lineage>
</organism>
<dbReference type="InterPro" id="IPR037593">
    <property type="entry name" value="MIOS/Sea4"/>
</dbReference>
<sequence>MEAAIRWSPHATLDSPQFLIVDVIGNRLKLCEIEDLDSGTVRYKEISRRDKLKNYTAFDWSKTDPNLVAIGQASGEACLVRLDADKSSSDEGIWSFPIKHQRKCNSIAFSVNNKLATGLEKHRTDLGMNIYNLNDLAGANGRQQEPYRKLSSDAISSIKFFSNEPDSLVCGVTRQCIKLFDLRDSSTTYSGIFNTKQVHNIAIDPMDENYFISAGPPGDPVVSVWDRRMAAKSGPQTPISETGPQGPVLELKPAVNNRQGSTIWSLRFSGQKRGCFGVLSNTGEVKVVELGQYATTTTMSAPPTNQYGGQPWDSKHYTKRSHNLAYPWYDPHHGQKESSRVIACDFMCIAGQRDLSILALHPKESIEFMKIPELPRLLNITALDELYMGRDGRRPFAPKYDMSTAAQDLAILQDRARGSDGVRRKSEQILLESNTRLDMLSIENFGHKAPPSYETPLHPSSGDQHQNLLSLWFPSYVPNLGDALKLLRTQRRRCHEGYLLNPQINKDIVQHDPWLVDMWHVVKRFEEMAKNQDMIAEGLDLSYLGIYAVWNNKFGSTYQNRVLDKEKLTHDRFVDAVVSIIRAKAYPAFQGHKTKYPAHRQMCLAICGWAFSKDRLRAYCRRLMDADEHYKAVVIAVMRGFKDLAQELLRGAIREKKISNIGLGAVIACETVGDEQRQMCEWMAEETDDPYLKALLNYFIKGDWKIVADMPQLALSDRVGVALKYLDDKRLDEFIKIRTAEASVSGNTEGLVLTGLTDKALELFSNYITKFNDLQTAVLAMSFTCPLYLEDARFQMWQETYDMQFQTWRAFDKRNKYFEAHALRTRTSDNRQFGEMDEHPATLRCAHCLHSLAVRTRYRGSDGSVATMPASVRSKENDPRMKPAIKGGQLCPRCSRRTPNCGICGLQLANPDPRALKSGAAKKLAEDDPIARQTMHCMTCTHSFHGNHARDWFARHKTCPVPDCRCMCALLH</sequence>
<dbReference type="AlphaFoldDB" id="A0A4Z1PGF4"/>
<evidence type="ECO:0000256" key="3">
    <source>
        <dbReference type="ARBA" id="ARBA00022737"/>
    </source>
</evidence>
<evidence type="ECO:0000259" key="4">
    <source>
        <dbReference type="Pfam" id="PF17034"/>
    </source>
</evidence>
<keyword evidence="3" id="KW-0677">Repeat</keyword>
<dbReference type="GO" id="GO:1904263">
    <property type="term" value="P:positive regulation of TORC1 signaling"/>
    <property type="evidence" value="ECO:0007669"/>
    <property type="project" value="TreeGrafter"/>
</dbReference>
<dbReference type="InterPro" id="IPR036322">
    <property type="entry name" value="WD40_repeat_dom_sf"/>
</dbReference>
<accession>A0A4Z1PGF4</accession>
<feature type="domain" description="MIOS-like alpha-solenoid" evidence="5">
    <location>
        <begin position="491"/>
        <end position="725"/>
    </location>
</feature>
<dbReference type="Pfam" id="PF21719">
    <property type="entry name" value="MIOS_a-sol"/>
    <property type="match status" value="1"/>
</dbReference>
<dbReference type="SUPFAM" id="SSF50978">
    <property type="entry name" value="WD40 repeat-like"/>
    <property type="match status" value="1"/>
</dbReference>
<dbReference type="Proteomes" id="UP000298493">
    <property type="component" value="Unassembled WGS sequence"/>
</dbReference>
<keyword evidence="2" id="KW-0853">WD repeat</keyword>
<protein>
    <submittedName>
        <fullName evidence="6">Efflux pump</fullName>
    </submittedName>
</protein>